<keyword evidence="4" id="KW-1185">Reference proteome</keyword>
<dbReference type="Proteomes" id="UP000708298">
    <property type="component" value="Unassembled WGS sequence"/>
</dbReference>
<protein>
    <submittedName>
        <fullName evidence="3">OmpA family protein</fullName>
    </submittedName>
</protein>
<proteinExistence type="predicted"/>
<dbReference type="InterPro" id="IPR036737">
    <property type="entry name" value="OmpA-like_sf"/>
</dbReference>
<dbReference type="EMBL" id="JAESVB010000011">
    <property type="protein sequence ID" value="MCB8877179.1"/>
    <property type="molecule type" value="Genomic_DNA"/>
</dbReference>
<gene>
    <name evidence="3" type="ORF">ASILVAE211_18430</name>
</gene>
<evidence type="ECO:0000259" key="2">
    <source>
        <dbReference type="Pfam" id="PF00691"/>
    </source>
</evidence>
<evidence type="ECO:0000313" key="3">
    <source>
        <dbReference type="EMBL" id="MCB8877179.1"/>
    </source>
</evidence>
<feature type="signal peptide" evidence="1">
    <location>
        <begin position="1"/>
        <end position="17"/>
    </location>
</feature>
<dbReference type="SUPFAM" id="SSF103088">
    <property type="entry name" value="OmpA-like"/>
    <property type="match status" value="1"/>
</dbReference>
<feature type="chain" id="PRO_5037260410" evidence="1">
    <location>
        <begin position="18"/>
        <end position="142"/>
    </location>
</feature>
<dbReference type="PROSITE" id="PS51257">
    <property type="entry name" value="PROKAR_LIPOPROTEIN"/>
    <property type="match status" value="1"/>
</dbReference>
<reference evidence="3" key="1">
    <citation type="journal article" date="2021" name="Microorganisms">
        <title>Acidisoma silvae sp. nov. and Acidisomacellulosilytica sp. nov., Two Acidophilic Bacteria Isolated from Decaying Wood, Hydrolyzing Cellulose and Producing Poly-3-hydroxybutyrate.</title>
        <authorList>
            <person name="Mieszkin S."/>
            <person name="Pouder E."/>
            <person name="Uroz S."/>
            <person name="Simon-Colin C."/>
            <person name="Alain K."/>
        </authorList>
    </citation>
    <scope>NUCLEOTIDE SEQUENCE</scope>
    <source>
        <strain evidence="3">HW T2.11</strain>
    </source>
</reference>
<reference evidence="3" key="2">
    <citation type="submission" date="2021-01" db="EMBL/GenBank/DDBJ databases">
        <authorList>
            <person name="Mieszkin S."/>
            <person name="Pouder E."/>
            <person name="Alain K."/>
        </authorList>
    </citation>
    <scope>NUCLEOTIDE SEQUENCE</scope>
    <source>
        <strain evidence="3">HW T2.11</strain>
    </source>
</reference>
<sequence>MRWLIGLPLLLSVAACAAFNPHTASLTPGAGQRFPVFFAPVTATLANGADTTVASAAAFARANPADPITLIAYGAPPGHHYVEPADIDAARAATVTAQLIADGVDKSRISAVAKGPVQPEVPMSKIEVRRVDIIVGTAPASP</sequence>
<name>A0A963YUV7_9PROT</name>
<accession>A0A963YUV7</accession>
<dbReference type="RefSeq" id="WP_227322834.1">
    <property type="nucleotide sequence ID" value="NZ_JAESVB010000011.1"/>
</dbReference>
<evidence type="ECO:0000256" key="1">
    <source>
        <dbReference type="SAM" id="SignalP"/>
    </source>
</evidence>
<comment type="caution">
    <text evidence="3">The sequence shown here is derived from an EMBL/GenBank/DDBJ whole genome shotgun (WGS) entry which is preliminary data.</text>
</comment>
<organism evidence="3 4">
    <name type="scientific">Acidisoma silvae</name>
    <dbReference type="NCBI Taxonomy" id="2802396"/>
    <lineage>
        <taxon>Bacteria</taxon>
        <taxon>Pseudomonadati</taxon>
        <taxon>Pseudomonadota</taxon>
        <taxon>Alphaproteobacteria</taxon>
        <taxon>Acetobacterales</taxon>
        <taxon>Acidocellaceae</taxon>
        <taxon>Acidisoma</taxon>
    </lineage>
</organism>
<dbReference type="AlphaFoldDB" id="A0A963YUV7"/>
<feature type="domain" description="OmpA-like" evidence="2">
    <location>
        <begin position="37"/>
        <end position="129"/>
    </location>
</feature>
<dbReference type="Pfam" id="PF00691">
    <property type="entry name" value="OmpA"/>
    <property type="match status" value="1"/>
</dbReference>
<keyword evidence="1" id="KW-0732">Signal</keyword>
<dbReference type="Gene3D" id="3.30.1330.60">
    <property type="entry name" value="OmpA-like domain"/>
    <property type="match status" value="1"/>
</dbReference>
<dbReference type="InterPro" id="IPR006665">
    <property type="entry name" value="OmpA-like"/>
</dbReference>
<evidence type="ECO:0000313" key="4">
    <source>
        <dbReference type="Proteomes" id="UP000708298"/>
    </source>
</evidence>